<evidence type="ECO:0000256" key="1">
    <source>
        <dbReference type="SAM" id="Coils"/>
    </source>
</evidence>
<dbReference type="Gene3D" id="1.10.287.1490">
    <property type="match status" value="1"/>
</dbReference>
<dbReference type="AlphaFoldDB" id="A0A1Y5I0G3"/>
<feature type="region of interest" description="Disordered" evidence="2">
    <location>
        <begin position="258"/>
        <end position="297"/>
    </location>
</feature>
<dbReference type="Proteomes" id="UP000195557">
    <property type="component" value="Unassembled WGS sequence"/>
</dbReference>
<gene>
    <name evidence="3" type="ORF">BE221DRAFT_81387</name>
</gene>
<protein>
    <submittedName>
        <fullName evidence="3">Uncharacterized protein</fullName>
    </submittedName>
</protein>
<feature type="region of interest" description="Disordered" evidence="2">
    <location>
        <begin position="1"/>
        <end position="49"/>
    </location>
</feature>
<keyword evidence="1" id="KW-0175">Coiled coil</keyword>
<feature type="coiled-coil region" evidence="1">
    <location>
        <begin position="489"/>
        <end position="558"/>
    </location>
</feature>
<evidence type="ECO:0000256" key="2">
    <source>
        <dbReference type="SAM" id="MobiDB-lite"/>
    </source>
</evidence>
<dbReference type="EMBL" id="KZ155835">
    <property type="protein sequence ID" value="OUS43038.1"/>
    <property type="molecule type" value="Genomic_DNA"/>
</dbReference>
<accession>A0A1Y5I0G3</accession>
<evidence type="ECO:0000313" key="3">
    <source>
        <dbReference type="EMBL" id="OUS43038.1"/>
    </source>
</evidence>
<sequence length="674" mass="75926">MRWPSTRKRDGAVSTKSIASVETRTERRTETQREISSETVRDAPESTTSVATNIATTGALTTVVDVRDTSGELSLRLERAEAELRRERLAHEAERAATRDELEAQAEALARSRSECERLEAECEALASRTADIKAEERASCRSTERTLQDVCRTVTRFAVRCAEYGLIDEDVARAVEDNPQVWIEPDGNRRERVGELLNAVLDAHASVCAEYESRVAVAKAQPPDSEDVEEYERQIKLEVERVLGHLELEFHSSKRAGGIEANDSSPNSASKRLYRTPDVKSSRKQSSSTREIEAERRELQETVNEVQRQMHQLAESSKAIESELRDQLVTSRSESEKLRVELESVLEERNIIVNKLEIELQKLEHAQSTNDEKTKDAMRRAREDLEQEQRRLSLVTREKDAEISALKERVAHLDAQVDDLASEGKRLSETLTKQRQIKDKLEEQVAGSEARIEGLLQEIDAMDAASAQASMHVSNAMASASEAHQRSLQEMRAKQSEAEAYIESLDARMGALEEERGMLRRELERAYSREKEIRVRMQESERRSNELTAEINALLEQEARRNNLRETGDGGFLSISTANTPSRSARMVRVHSNGVASTSKKLDVREFSDDDSEGEFVVVRRRATTAPSSPFMVGNSPRETTAQQFNGLNSVSSALARARAEFIEVRAKRDTFQ</sequence>
<name>A0A1Y5I0G3_OSTTA</name>
<feature type="coiled-coil region" evidence="1">
    <location>
        <begin position="77"/>
        <end position="136"/>
    </location>
</feature>
<organism evidence="3">
    <name type="scientific">Ostreococcus tauri</name>
    <name type="common">Marine green alga</name>
    <dbReference type="NCBI Taxonomy" id="70448"/>
    <lineage>
        <taxon>Eukaryota</taxon>
        <taxon>Viridiplantae</taxon>
        <taxon>Chlorophyta</taxon>
        <taxon>Mamiellophyceae</taxon>
        <taxon>Mamiellales</taxon>
        <taxon>Bathycoccaceae</taxon>
        <taxon>Ostreococcus</taxon>
    </lineage>
</organism>
<reference evidence="3" key="1">
    <citation type="submission" date="2017-04" db="EMBL/GenBank/DDBJ databases">
        <title>Population genomics of picophytoplankton unveils novel chromosome hypervariability.</title>
        <authorList>
            <consortium name="DOE Joint Genome Institute"/>
            <person name="Blanc-Mathieu R."/>
            <person name="Krasovec M."/>
            <person name="Hebrard M."/>
            <person name="Yau S."/>
            <person name="Desgranges E."/>
            <person name="Martin J."/>
            <person name="Schackwitz W."/>
            <person name="Kuo A."/>
            <person name="Salin G."/>
            <person name="Donnadieu C."/>
            <person name="Desdevises Y."/>
            <person name="Sanchez-Ferandin S."/>
            <person name="Moreau H."/>
            <person name="Rivals E."/>
            <person name="Grigoriev I.V."/>
            <person name="Grimsley N."/>
            <person name="Eyre-Walker A."/>
            <person name="Piganeau G."/>
        </authorList>
    </citation>
    <scope>NUCLEOTIDE SEQUENCE [LARGE SCALE GENOMIC DNA]</scope>
    <source>
        <strain evidence="3">RCC 1115</strain>
    </source>
</reference>
<proteinExistence type="predicted"/>
<feature type="compositionally biased region" description="Basic and acidic residues" evidence="2">
    <location>
        <begin position="23"/>
        <end position="44"/>
    </location>
</feature>